<organism evidence="9 10">
    <name type="scientific">Alternaria panax</name>
    <dbReference type="NCBI Taxonomy" id="48097"/>
    <lineage>
        <taxon>Eukaryota</taxon>
        <taxon>Fungi</taxon>
        <taxon>Dikarya</taxon>
        <taxon>Ascomycota</taxon>
        <taxon>Pezizomycotina</taxon>
        <taxon>Dothideomycetes</taxon>
        <taxon>Pleosporomycetidae</taxon>
        <taxon>Pleosporales</taxon>
        <taxon>Pleosporineae</taxon>
        <taxon>Pleosporaceae</taxon>
        <taxon>Alternaria</taxon>
        <taxon>Alternaria sect. Panax</taxon>
    </lineage>
</organism>
<comment type="similarity">
    <text evidence="2">Belongs to the TMEM208 family.</text>
</comment>
<evidence type="ECO:0000256" key="2">
    <source>
        <dbReference type="ARBA" id="ARBA00009950"/>
    </source>
</evidence>
<name>A0AAD4NTF6_9PLEO</name>
<evidence type="ECO:0000256" key="6">
    <source>
        <dbReference type="ARBA" id="ARBA00023136"/>
    </source>
</evidence>
<accession>A0AAD4NTF6</accession>
<keyword evidence="6 8" id="KW-0472">Membrane</keyword>
<dbReference type="GO" id="GO:0006624">
    <property type="term" value="P:vacuolar protein processing"/>
    <property type="evidence" value="ECO:0007669"/>
    <property type="project" value="TreeGrafter"/>
</dbReference>
<evidence type="ECO:0000256" key="3">
    <source>
        <dbReference type="ARBA" id="ARBA00022692"/>
    </source>
</evidence>
<sequence length="199" mass="22308">MFHLRLLNSLLPPSPSSVQPPVEPTFTMAKKATKTLAASNTQRLNQTLYTTLAVHGLWWLLRALVFRASLSRKSLLVYGLFSAPQLLIELYFERLSRPALAADGSVKRPGEDLDAKGLTEYMWDVVYWTYGCIAMSAVFGDYAWWLWAVVPAYSGYAAWGVYTGMRGGYHQDAAGVPQPQASKRQAKIEKRGGQKVQYR</sequence>
<evidence type="ECO:0008006" key="11">
    <source>
        <dbReference type="Google" id="ProtNLM"/>
    </source>
</evidence>
<dbReference type="GO" id="GO:0005773">
    <property type="term" value="C:vacuole"/>
    <property type="evidence" value="ECO:0007669"/>
    <property type="project" value="GOC"/>
</dbReference>
<dbReference type="PANTHER" id="PTHR13505">
    <property type="entry name" value="TRANSMEMBRANE PROTEIN 208"/>
    <property type="match status" value="1"/>
</dbReference>
<dbReference type="PANTHER" id="PTHR13505:SF7">
    <property type="entry name" value="TRANSMEMBRANE PROTEIN 208"/>
    <property type="match status" value="1"/>
</dbReference>
<evidence type="ECO:0000313" key="10">
    <source>
        <dbReference type="Proteomes" id="UP001199106"/>
    </source>
</evidence>
<dbReference type="EMBL" id="JAANER010000002">
    <property type="protein sequence ID" value="KAG9193808.1"/>
    <property type="molecule type" value="Genomic_DNA"/>
</dbReference>
<dbReference type="Proteomes" id="UP001199106">
    <property type="component" value="Unassembled WGS sequence"/>
</dbReference>
<comment type="subcellular location">
    <subcellularLocation>
        <location evidence="1">Endoplasmic reticulum membrane</location>
        <topology evidence="1">Multi-pass membrane protein</topology>
    </subcellularLocation>
</comment>
<feature type="transmembrane region" description="Helical" evidence="8">
    <location>
        <begin position="144"/>
        <end position="162"/>
    </location>
</feature>
<protein>
    <recommendedName>
        <fullName evidence="11">DUF788 domain-containing protein</fullName>
    </recommendedName>
</protein>
<comment type="caution">
    <text evidence="9">The sequence shown here is derived from an EMBL/GenBank/DDBJ whole genome shotgun (WGS) entry which is preliminary data.</text>
</comment>
<keyword evidence="3 8" id="KW-0812">Transmembrane</keyword>
<evidence type="ECO:0000256" key="5">
    <source>
        <dbReference type="ARBA" id="ARBA00022989"/>
    </source>
</evidence>
<keyword evidence="5 8" id="KW-1133">Transmembrane helix</keyword>
<reference evidence="9" key="1">
    <citation type="submission" date="2021-07" db="EMBL/GenBank/DDBJ databases">
        <title>Genome Resource of American Ginseng Black Spot Pathogen Alternaria panax.</title>
        <authorList>
            <person name="Qiu C."/>
            <person name="Wang W."/>
            <person name="Liu Z."/>
        </authorList>
    </citation>
    <scope>NUCLEOTIDE SEQUENCE</scope>
    <source>
        <strain evidence="9">BNCC115425</strain>
    </source>
</reference>
<keyword evidence="10" id="KW-1185">Reference proteome</keyword>
<dbReference type="AlphaFoldDB" id="A0AAD4NTF6"/>
<feature type="region of interest" description="Disordered" evidence="7">
    <location>
        <begin position="175"/>
        <end position="199"/>
    </location>
</feature>
<gene>
    <name evidence="9" type="ORF">G6011_03843</name>
</gene>
<dbReference type="Pfam" id="PF05620">
    <property type="entry name" value="TMEM208_SND2"/>
    <property type="match status" value="1"/>
</dbReference>
<evidence type="ECO:0000256" key="8">
    <source>
        <dbReference type="SAM" id="Phobius"/>
    </source>
</evidence>
<evidence type="ECO:0000256" key="4">
    <source>
        <dbReference type="ARBA" id="ARBA00022824"/>
    </source>
</evidence>
<dbReference type="GO" id="GO:0005789">
    <property type="term" value="C:endoplasmic reticulum membrane"/>
    <property type="evidence" value="ECO:0007669"/>
    <property type="project" value="UniProtKB-SubCell"/>
</dbReference>
<dbReference type="InterPro" id="IPR008506">
    <property type="entry name" value="SND2/TMEM208"/>
</dbReference>
<evidence type="ECO:0000256" key="7">
    <source>
        <dbReference type="SAM" id="MobiDB-lite"/>
    </source>
</evidence>
<keyword evidence="4" id="KW-0256">Endoplasmic reticulum</keyword>
<evidence type="ECO:0000256" key="1">
    <source>
        <dbReference type="ARBA" id="ARBA00004477"/>
    </source>
</evidence>
<evidence type="ECO:0000313" key="9">
    <source>
        <dbReference type="EMBL" id="KAG9193808.1"/>
    </source>
</evidence>
<proteinExistence type="inferred from homology"/>